<dbReference type="PANTHER" id="PTHR48100">
    <property type="entry name" value="BROAD-SPECIFICITY PHOSPHATASE YOR283W-RELATED"/>
    <property type="match status" value="1"/>
</dbReference>
<dbReference type="EMBL" id="RJSE01000007">
    <property type="protein sequence ID" value="RNL62278.1"/>
    <property type="molecule type" value="Genomic_DNA"/>
</dbReference>
<dbReference type="Pfam" id="PF00300">
    <property type="entry name" value="His_Phos_1"/>
    <property type="match status" value="1"/>
</dbReference>
<dbReference type="SUPFAM" id="SSF53254">
    <property type="entry name" value="Phosphoglycerate mutase-like"/>
    <property type="match status" value="1"/>
</dbReference>
<proteinExistence type="predicted"/>
<dbReference type="AlphaFoldDB" id="A0A3N0CFQ2"/>
<dbReference type="CDD" id="cd07067">
    <property type="entry name" value="HP_PGM_like"/>
    <property type="match status" value="1"/>
</dbReference>
<sequence length="248" mass="27188">MTTTIVHVLRHGEVYNPEGILYGRAPNFHLSDRGIAMAERVAERTADRDITYVVASPLERAQETAGPIAKAHGLEIATDERVIESTNIFEGKPFSVGDGVLRRPSAWKYLWNPFKPSWGEPYAEVAARMWAAVEDARDAARGHEAVVVSHQLPIWICRLHAEKRRFLHDPRKRQCTLASLTSFTFEGDELVSVGYSEPAGDMIPEAERKAAFSSGTGFVTGAVTEPNDLSAQPGSQAPARSADSESSD</sequence>
<dbReference type="OrthoDB" id="3215466at2"/>
<evidence type="ECO:0000313" key="3">
    <source>
        <dbReference type="Proteomes" id="UP000267128"/>
    </source>
</evidence>
<evidence type="ECO:0000256" key="1">
    <source>
        <dbReference type="SAM" id="MobiDB-lite"/>
    </source>
</evidence>
<evidence type="ECO:0000313" key="2">
    <source>
        <dbReference type="EMBL" id="RNL62278.1"/>
    </source>
</evidence>
<dbReference type="SMART" id="SM00855">
    <property type="entry name" value="PGAM"/>
    <property type="match status" value="1"/>
</dbReference>
<dbReference type="GO" id="GO:0016791">
    <property type="term" value="F:phosphatase activity"/>
    <property type="evidence" value="ECO:0007669"/>
    <property type="project" value="TreeGrafter"/>
</dbReference>
<accession>A0A3N0CFQ2</accession>
<dbReference type="Proteomes" id="UP000267128">
    <property type="component" value="Unassembled WGS sequence"/>
</dbReference>
<gene>
    <name evidence="2" type="ORF">EFK50_10865</name>
</gene>
<dbReference type="RefSeq" id="WP_123227575.1">
    <property type="nucleotide sequence ID" value="NZ_RJSE01000007.1"/>
</dbReference>
<feature type="region of interest" description="Disordered" evidence="1">
    <location>
        <begin position="217"/>
        <end position="248"/>
    </location>
</feature>
<comment type="caution">
    <text evidence="2">The sequence shown here is derived from an EMBL/GenBank/DDBJ whole genome shotgun (WGS) entry which is preliminary data.</text>
</comment>
<dbReference type="GO" id="GO:0005737">
    <property type="term" value="C:cytoplasm"/>
    <property type="evidence" value="ECO:0007669"/>
    <property type="project" value="TreeGrafter"/>
</dbReference>
<dbReference type="InterPro" id="IPR013078">
    <property type="entry name" value="His_Pase_superF_clade-1"/>
</dbReference>
<protein>
    <submittedName>
        <fullName evidence="2">Histidine phosphatase family protein</fullName>
    </submittedName>
</protein>
<name>A0A3N0CFQ2_9ACTN</name>
<dbReference type="InterPro" id="IPR029033">
    <property type="entry name" value="His_PPase_superfam"/>
</dbReference>
<keyword evidence="3" id="KW-1185">Reference proteome</keyword>
<organism evidence="2 3">
    <name type="scientific">Nocardioides marmoriginsengisoli</name>
    <dbReference type="NCBI Taxonomy" id="661483"/>
    <lineage>
        <taxon>Bacteria</taxon>
        <taxon>Bacillati</taxon>
        <taxon>Actinomycetota</taxon>
        <taxon>Actinomycetes</taxon>
        <taxon>Propionibacteriales</taxon>
        <taxon>Nocardioidaceae</taxon>
        <taxon>Nocardioides</taxon>
    </lineage>
</organism>
<dbReference type="Gene3D" id="3.40.50.1240">
    <property type="entry name" value="Phosphoglycerate mutase-like"/>
    <property type="match status" value="1"/>
</dbReference>
<dbReference type="InterPro" id="IPR050275">
    <property type="entry name" value="PGM_Phosphatase"/>
</dbReference>
<dbReference type="PANTHER" id="PTHR48100:SF51">
    <property type="entry name" value="PHOSPHOGLYCERATE MUTASE"/>
    <property type="match status" value="1"/>
</dbReference>
<reference evidence="2 3" key="1">
    <citation type="submission" date="2018-11" db="EMBL/GenBank/DDBJ databases">
        <authorList>
            <person name="Li F."/>
        </authorList>
    </citation>
    <scope>NUCLEOTIDE SEQUENCE [LARGE SCALE GENOMIC DNA]</scope>
    <source>
        <strain evidence="2 3">Gsoil 097</strain>
    </source>
</reference>